<dbReference type="GO" id="GO:0005829">
    <property type="term" value="C:cytosol"/>
    <property type="evidence" value="ECO:0007669"/>
    <property type="project" value="TreeGrafter"/>
</dbReference>
<dbReference type="CDD" id="cd24156">
    <property type="entry name" value="NUDIX_ADPRase_NudE"/>
    <property type="match status" value="1"/>
</dbReference>
<name>A0A3P3QCB5_9GAMM</name>
<reference evidence="4 5" key="1">
    <citation type="submission" date="2018-11" db="EMBL/GenBank/DDBJ databases">
        <title>Draft genome analysis of Rheinheimera mesophila isolated from an industrial waste site.</title>
        <authorList>
            <person name="Yu Q."/>
            <person name="Qi Y."/>
            <person name="Zhang H."/>
            <person name="Lu Y."/>
            <person name="Pu J."/>
        </authorList>
    </citation>
    <scope>NUCLEOTIDE SEQUENCE [LARGE SCALE GENOMIC DNA]</scope>
    <source>
        <strain evidence="4 5">IITR13</strain>
    </source>
</reference>
<evidence type="ECO:0000259" key="3">
    <source>
        <dbReference type="PROSITE" id="PS51462"/>
    </source>
</evidence>
<dbReference type="NCBIfam" id="NF008736">
    <property type="entry name" value="PRK11762.1"/>
    <property type="match status" value="1"/>
</dbReference>
<dbReference type="InterPro" id="IPR020084">
    <property type="entry name" value="NUDIX_hydrolase_CS"/>
</dbReference>
<evidence type="ECO:0000313" key="5">
    <source>
        <dbReference type="Proteomes" id="UP000276260"/>
    </source>
</evidence>
<evidence type="ECO:0000256" key="2">
    <source>
        <dbReference type="ARBA" id="ARBA00022801"/>
    </source>
</evidence>
<feature type="domain" description="Nudix hydrolase" evidence="3">
    <location>
        <begin position="47"/>
        <end position="179"/>
    </location>
</feature>
<dbReference type="EMBL" id="RRCF01000006">
    <property type="protein sequence ID" value="RRJ18857.1"/>
    <property type="molecule type" value="Genomic_DNA"/>
</dbReference>
<dbReference type="PROSITE" id="PS00893">
    <property type="entry name" value="NUDIX_BOX"/>
    <property type="match status" value="1"/>
</dbReference>
<dbReference type="InterPro" id="IPR015797">
    <property type="entry name" value="NUDIX_hydrolase-like_dom_sf"/>
</dbReference>
<dbReference type="PANTHER" id="PTHR11839:SF12">
    <property type="entry name" value="ADP COMPOUNDS HYDROLASE NUDE"/>
    <property type="match status" value="1"/>
</dbReference>
<dbReference type="GO" id="GO:0019693">
    <property type="term" value="P:ribose phosphate metabolic process"/>
    <property type="evidence" value="ECO:0007669"/>
    <property type="project" value="TreeGrafter"/>
</dbReference>
<keyword evidence="5" id="KW-1185">Reference proteome</keyword>
<comment type="caution">
    <text evidence="4">The sequence shown here is derived from an EMBL/GenBank/DDBJ whole genome shotgun (WGS) entry which is preliminary data.</text>
</comment>
<dbReference type="PANTHER" id="PTHR11839">
    <property type="entry name" value="UDP/ADP-SUGAR PYROPHOSPHATASE"/>
    <property type="match status" value="1"/>
</dbReference>
<protein>
    <submittedName>
        <fullName evidence="4">ADP compounds hydrolase NudE</fullName>
    </submittedName>
</protein>
<dbReference type="Gene3D" id="3.90.79.10">
    <property type="entry name" value="Nucleoside Triphosphate Pyrophosphohydrolase"/>
    <property type="match status" value="1"/>
</dbReference>
<sequence>MAQCDGDKEKPQILEQKLVAESRLFKIEQLDLQFSNGEKRTYERMKGGGRGAVMVVACPEPDSFYLIREYCAGTHDYQLGFPKGLIDPGETVVEAANRELQEEIGFKAARLIPLKTVALAPGYFSATMHIVLALDLTASSLPGDEPEPLELVIGQWQQQFELLAQSDFTEARSIAALFLARDYLDKHQDVFK</sequence>
<accession>A0A3P3QCB5</accession>
<organism evidence="4 5">
    <name type="scientific">Rheinheimera mesophila</name>
    <dbReference type="NCBI Taxonomy" id="1547515"/>
    <lineage>
        <taxon>Bacteria</taxon>
        <taxon>Pseudomonadati</taxon>
        <taxon>Pseudomonadota</taxon>
        <taxon>Gammaproteobacteria</taxon>
        <taxon>Chromatiales</taxon>
        <taxon>Chromatiaceae</taxon>
        <taxon>Rheinheimera</taxon>
    </lineage>
</organism>
<dbReference type="PROSITE" id="PS51462">
    <property type="entry name" value="NUDIX"/>
    <property type="match status" value="1"/>
</dbReference>
<dbReference type="GO" id="GO:0006753">
    <property type="term" value="P:nucleoside phosphate metabolic process"/>
    <property type="evidence" value="ECO:0007669"/>
    <property type="project" value="TreeGrafter"/>
</dbReference>
<dbReference type="OrthoDB" id="9806150at2"/>
<dbReference type="FunFam" id="3.90.79.10:FF:000006">
    <property type="entry name" value="ADP compounds hydrolase NudE"/>
    <property type="match status" value="1"/>
</dbReference>
<evidence type="ECO:0000313" key="4">
    <source>
        <dbReference type="EMBL" id="RRJ18857.1"/>
    </source>
</evidence>
<evidence type="ECO:0000256" key="1">
    <source>
        <dbReference type="ARBA" id="ARBA00001946"/>
    </source>
</evidence>
<comment type="cofactor">
    <cofactor evidence="1">
        <name>Mg(2+)</name>
        <dbReference type="ChEBI" id="CHEBI:18420"/>
    </cofactor>
</comment>
<dbReference type="AlphaFoldDB" id="A0A3P3QCB5"/>
<gene>
    <name evidence="4" type="primary">nudE</name>
    <name evidence="4" type="ORF">EIK76_16690</name>
</gene>
<keyword evidence="2 4" id="KW-0378">Hydrolase</keyword>
<dbReference type="Pfam" id="PF00293">
    <property type="entry name" value="NUDIX"/>
    <property type="match status" value="1"/>
</dbReference>
<proteinExistence type="predicted"/>
<dbReference type="GO" id="GO:0019144">
    <property type="term" value="F:ADP-sugar diphosphatase activity"/>
    <property type="evidence" value="ECO:0007669"/>
    <property type="project" value="TreeGrafter"/>
</dbReference>
<dbReference type="SUPFAM" id="SSF55811">
    <property type="entry name" value="Nudix"/>
    <property type="match status" value="1"/>
</dbReference>
<dbReference type="RefSeq" id="WP_046519846.1">
    <property type="nucleotide sequence ID" value="NZ_LAVS01000018.1"/>
</dbReference>
<dbReference type="Proteomes" id="UP000276260">
    <property type="component" value="Unassembled WGS sequence"/>
</dbReference>
<dbReference type="InterPro" id="IPR000086">
    <property type="entry name" value="NUDIX_hydrolase_dom"/>
</dbReference>